<gene>
    <name evidence="1" type="ORF">Vbra_2791</name>
</gene>
<proteinExistence type="predicted"/>
<dbReference type="AlphaFoldDB" id="A0A0G4ENE0"/>
<dbReference type="Proteomes" id="UP000041254">
    <property type="component" value="Unassembled WGS sequence"/>
</dbReference>
<keyword evidence="2" id="KW-1185">Reference proteome</keyword>
<accession>A0A0G4ENE0</accession>
<dbReference type="EMBL" id="CDMY01000275">
    <property type="protein sequence ID" value="CEL98887.1"/>
    <property type="molecule type" value="Genomic_DNA"/>
</dbReference>
<evidence type="ECO:0000313" key="2">
    <source>
        <dbReference type="Proteomes" id="UP000041254"/>
    </source>
</evidence>
<dbReference type="InParanoid" id="A0A0G4ENE0"/>
<name>A0A0G4ENE0_VITBC</name>
<protein>
    <submittedName>
        <fullName evidence="1">Uncharacterized protein</fullName>
    </submittedName>
</protein>
<organism evidence="1 2">
    <name type="scientific">Vitrella brassicaformis (strain CCMP3155)</name>
    <dbReference type="NCBI Taxonomy" id="1169540"/>
    <lineage>
        <taxon>Eukaryota</taxon>
        <taxon>Sar</taxon>
        <taxon>Alveolata</taxon>
        <taxon>Colpodellida</taxon>
        <taxon>Vitrellaceae</taxon>
        <taxon>Vitrella</taxon>
    </lineage>
</organism>
<dbReference type="VEuPathDB" id="CryptoDB:Vbra_2791"/>
<sequence>MSDYWNLTVGNLVDIDANLRDALKTSSKAAVVQKLIAGGGEGENMIPSGSDVGGHRRGEGLMSEGRLLYCAYDAWLFRELYGWLREHAAQRTFLQVPPHTRGRCRGRRRVKGLLDK</sequence>
<evidence type="ECO:0000313" key="1">
    <source>
        <dbReference type="EMBL" id="CEL98887.1"/>
    </source>
</evidence>
<reference evidence="1 2" key="1">
    <citation type="submission" date="2014-11" db="EMBL/GenBank/DDBJ databases">
        <authorList>
            <person name="Zhu J."/>
            <person name="Qi W."/>
            <person name="Song R."/>
        </authorList>
    </citation>
    <scope>NUCLEOTIDE SEQUENCE [LARGE SCALE GENOMIC DNA]</scope>
</reference>